<keyword evidence="2 5" id="KW-0812">Transmembrane</keyword>
<feature type="transmembrane region" description="Helical" evidence="5">
    <location>
        <begin position="26"/>
        <end position="48"/>
    </location>
</feature>
<dbReference type="RefSeq" id="WP_263362926.1">
    <property type="nucleotide sequence ID" value="NZ_OX336425.1"/>
</dbReference>
<dbReference type="InterPro" id="IPR050739">
    <property type="entry name" value="MFP"/>
</dbReference>
<dbReference type="Proteomes" id="UP001152749">
    <property type="component" value="Chromosome"/>
</dbReference>
<sequence>MDEIDENIKIHSEEVRDILSDPPKSILLFGNTLLFGFVALLVLLSWVLKYPDIISGQITITTAIPPEKLVAKVSGRIEAILVKDKETVLKDTPLAIIENAANYNDVFLLKNIVDTIDINKTKFPFEKLKSLQLGEIESAYAVFQKESAINELNSNLQPYKIEGAAQGYESTQIKERLNLLESQRDINISELQLQRKDLLRYQGLFKKGIISTQEVEKQELLYLQSEKNFKGILNTISTLKSSLNELNRKSKSTQINEKTENVNLERNVIQSFYQLKKVIKDWELSYVLRSAIKGKITFLQIWAVHQNIEAGSVVFAVIPDDKSNYIGKLKAPALNSGKIKAGQDVTIRLSNYPDTEYGVIKGKITQISLTPDKDNNILIDVSLPNGLETSYKKQINFQQEMVGSADIITQDLRLIERLFYQFRTIFKRQV</sequence>
<dbReference type="PANTHER" id="PTHR30386:SF26">
    <property type="entry name" value="TRANSPORT PROTEIN COMB"/>
    <property type="match status" value="1"/>
</dbReference>
<name>A0A9W4XEC3_9FLAO</name>
<evidence type="ECO:0000256" key="1">
    <source>
        <dbReference type="ARBA" id="ARBA00004167"/>
    </source>
</evidence>
<evidence type="ECO:0000256" key="4">
    <source>
        <dbReference type="ARBA" id="ARBA00023136"/>
    </source>
</evidence>
<accession>A0A9W4XEC3</accession>
<dbReference type="GO" id="GO:0016020">
    <property type="term" value="C:membrane"/>
    <property type="evidence" value="ECO:0007669"/>
    <property type="project" value="UniProtKB-SubCell"/>
</dbReference>
<dbReference type="PRINTS" id="PR01490">
    <property type="entry name" value="RTXTOXIND"/>
</dbReference>
<dbReference type="EMBL" id="OX336425">
    <property type="protein sequence ID" value="CAI2767027.1"/>
    <property type="molecule type" value="Genomic_DNA"/>
</dbReference>
<evidence type="ECO:0000256" key="5">
    <source>
        <dbReference type="SAM" id="Phobius"/>
    </source>
</evidence>
<dbReference type="KEGG" id="fcs:TRV642_2116"/>
<evidence type="ECO:0000256" key="3">
    <source>
        <dbReference type="ARBA" id="ARBA00022989"/>
    </source>
</evidence>
<evidence type="ECO:0000313" key="7">
    <source>
        <dbReference type="Proteomes" id="UP001152749"/>
    </source>
</evidence>
<gene>
    <name evidence="6" type="ORF">TRV642_2116</name>
</gene>
<proteinExistence type="predicted"/>
<reference evidence="6" key="1">
    <citation type="submission" date="2022-09" db="EMBL/GenBank/DDBJ databases">
        <authorList>
            <person name="Duchaud E."/>
        </authorList>
    </citation>
    <scope>NUCLEOTIDE SEQUENCE</scope>
    <source>
        <strain evidence="6">TRV642</strain>
    </source>
</reference>
<evidence type="ECO:0000256" key="2">
    <source>
        <dbReference type="ARBA" id="ARBA00022692"/>
    </source>
</evidence>
<organism evidence="6 7">
    <name type="scientific">Flavobacterium collinsii</name>
    <dbReference type="NCBI Taxonomy" id="1114861"/>
    <lineage>
        <taxon>Bacteria</taxon>
        <taxon>Pseudomonadati</taxon>
        <taxon>Bacteroidota</taxon>
        <taxon>Flavobacteriia</taxon>
        <taxon>Flavobacteriales</taxon>
        <taxon>Flavobacteriaceae</taxon>
        <taxon>Flavobacterium</taxon>
    </lineage>
</organism>
<comment type="subcellular location">
    <subcellularLocation>
        <location evidence="1">Membrane</location>
        <topology evidence="1">Single-pass membrane protein</topology>
    </subcellularLocation>
</comment>
<dbReference type="PANTHER" id="PTHR30386">
    <property type="entry name" value="MEMBRANE FUSION SUBUNIT OF EMRAB-TOLC MULTIDRUG EFFLUX PUMP"/>
    <property type="match status" value="1"/>
</dbReference>
<evidence type="ECO:0000313" key="6">
    <source>
        <dbReference type="EMBL" id="CAI2767027.1"/>
    </source>
</evidence>
<keyword evidence="4 5" id="KW-0472">Membrane</keyword>
<dbReference type="Gene3D" id="2.40.30.170">
    <property type="match status" value="1"/>
</dbReference>
<keyword evidence="3 5" id="KW-1133">Transmembrane helix</keyword>
<dbReference type="AlphaFoldDB" id="A0A9W4XEC3"/>
<protein>
    <submittedName>
        <fullName evidence="6">Uncharacterized protein</fullName>
    </submittedName>
</protein>